<dbReference type="GO" id="GO:0009366">
    <property type="term" value="C:enterobactin synthetase complex"/>
    <property type="evidence" value="ECO:0007669"/>
    <property type="project" value="TreeGrafter"/>
</dbReference>
<feature type="domain" description="Condensation" evidence="1">
    <location>
        <begin position="5"/>
        <end position="340"/>
    </location>
</feature>
<dbReference type="RefSeq" id="WP_113696471.1">
    <property type="nucleotide sequence ID" value="NZ_CP015163.1"/>
</dbReference>
<dbReference type="Pfam" id="PF00668">
    <property type="entry name" value="Condensation"/>
    <property type="match status" value="1"/>
</dbReference>
<dbReference type="GO" id="GO:0031177">
    <property type="term" value="F:phosphopantetheine binding"/>
    <property type="evidence" value="ECO:0007669"/>
    <property type="project" value="TreeGrafter"/>
</dbReference>
<dbReference type="Proteomes" id="UP000250434">
    <property type="component" value="Chromosome"/>
</dbReference>
<dbReference type="GO" id="GO:0047527">
    <property type="term" value="F:2,3-dihydroxybenzoate-serine ligase activity"/>
    <property type="evidence" value="ECO:0007669"/>
    <property type="project" value="TreeGrafter"/>
</dbReference>
<dbReference type="KEGG" id="aab:A4R43_37280"/>
<gene>
    <name evidence="2" type="ORF">A4R43_37280</name>
</gene>
<dbReference type="GO" id="GO:0043041">
    <property type="term" value="P:amino acid activation for nonribosomal peptide biosynthetic process"/>
    <property type="evidence" value="ECO:0007669"/>
    <property type="project" value="TreeGrafter"/>
</dbReference>
<dbReference type="GO" id="GO:0009239">
    <property type="term" value="P:enterobactin biosynthetic process"/>
    <property type="evidence" value="ECO:0007669"/>
    <property type="project" value="TreeGrafter"/>
</dbReference>
<evidence type="ECO:0000259" key="1">
    <source>
        <dbReference type="Pfam" id="PF00668"/>
    </source>
</evidence>
<dbReference type="OrthoDB" id="2472181at2"/>
<evidence type="ECO:0000313" key="2">
    <source>
        <dbReference type="EMBL" id="AXB47414.1"/>
    </source>
</evidence>
<dbReference type="GO" id="GO:0005829">
    <property type="term" value="C:cytosol"/>
    <property type="evidence" value="ECO:0007669"/>
    <property type="project" value="TreeGrafter"/>
</dbReference>
<reference evidence="2 3" key="1">
    <citation type="submission" date="2016-04" db="EMBL/GenBank/DDBJ databases">
        <title>Complete genome sequence and analysis of deep-sea sediment isolate, Amycolatopsis sp. WP1.</title>
        <authorList>
            <person name="Wang H."/>
            <person name="Chen S."/>
            <person name="Wu Q."/>
        </authorList>
    </citation>
    <scope>NUCLEOTIDE SEQUENCE [LARGE SCALE GENOMIC DNA]</scope>
    <source>
        <strain evidence="2 3">WP1</strain>
    </source>
</reference>
<protein>
    <recommendedName>
        <fullName evidence="1">Condensation domain-containing protein</fullName>
    </recommendedName>
</protein>
<name>A0A344LH90_9PSEU</name>
<dbReference type="InterPro" id="IPR023213">
    <property type="entry name" value="CAT-like_dom_sf"/>
</dbReference>
<dbReference type="SUPFAM" id="SSF52777">
    <property type="entry name" value="CoA-dependent acyltransferases"/>
    <property type="match status" value="2"/>
</dbReference>
<organism evidence="2 3">
    <name type="scientific">Amycolatopsis albispora</name>
    <dbReference type="NCBI Taxonomy" id="1804986"/>
    <lineage>
        <taxon>Bacteria</taxon>
        <taxon>Bacillati</taxon>
        <taxon>Actinomycetota</taxon>
        <taxon>Actinomycetes</taxon>
        <taxon>Pseudonocardiales</taxon>
        <taxon>Pseudonocardiaceae</taxon>
        <taxon>Amycolatopsis</taxon>
    </lineage>
</organism>
<dbReference type="AlphaFoldDB" id="A0A344LH90"/>
<dbReference type="InterPro" id="IPR001242">
    <property type="entry name" value="Condensation_dom"/>
</dbReference>
<dbReference type="PANTHER" id="PTHR45527">
    <property type="entry name" value="NONRIBOSOMAL PEPTIDE SYNTHETASE"/>
    <property type="match status" value="1"/>
</dbReference>
<dbReference type="Gene3D" id="3.30.559.30">
    <property type="entry name" value="Nonribosomal peptide synthetase, condensation domain"/>
    <property type="match status" value="1"/>
</dbReference>
<evidence type="ECO:0000313" key="3">
    <source>
        <dbReference type="Proteomes" id="UP000250434"/>
    </source>
</evidence>
<dbReference type="GO" id="GO:0008610">
    <property type="term" value="P:lipid biosynthetic process"/>
    <property type="evidence" value="ECO:0007669"/>
    <property type="project" value="UniProtKB-ARBA"/>
</dbReference>
<dbReference type="Gene3D" id="3.30.559.10">
    <property type="entry name" value="Chloramphenicol acetyltransferase-like domain"/>
    <property type="match status" value="1"/>
</dbReference>
<keyword evidence="3" id="KW-1185">Reference proteome</keyword>
<dbReference type="PANTHER" id="PTHR45527:SF1">
    <property type="entry name" value="FATTY ACID SYNTHASE"/>
    <property type="match status" value="1"/>
</dbReference>
<accession>A0A344LH90</accession>
<sequence>MSAAQDRIPLSLNQEFLCMWDQGDEAGPFGPKYNIIFGVRLTGPVDEAVLRSALDDVVVRHEALRTLVIRDEKYQKVLPPSAVPLTVSELGEVPSSDRQLRAEQFIGEIESGSYSAVELPLIRAFLGRFDAGDAVLVLIVHHTAADEWSMPLIMRDLAALYAGRLENRPHGLPEARQYPEYSVWEKEKLTSESAAKSREFWAKELEGAQIVPLKTHFPRSAGRDKTTSWHRFSIAEDLGAALLSTAKATRSSPFMVLLAAYNAFLHKLTGETDIVVMTFTSGRGEAAFHDTVGAFFNYLPLRTDLSGCETFADVVSRTRRTCLRAYAQDIPFGEIAAQAPQLMGPGMADDGAPCAFQVFRSPFAAAGDAGGFTYTEIRRRLLPQAAGGDIPDGSMWHIDMEFEGEMAGTLGFNTNLYDADGMRELAANFLGTLKNTVGAPDTPLDQI</sequence>
<dbReference type="EMBL" id="CP015163">
    <property type="protein sequence ID" value="AXB47414.1"/>
    <property type="molecule type" value="Genomic_DNA"/>
</dbReference>
<proteinExistence type="predicted"/>